<name>A0A939P6V8_9ACTN</name>
<dbReference type="SUPFAM" id="SSF82607">
    <property type="entry name" value="YbaB-like"/>
    <property type="match status" value="1"/>
</dbReference>
<evidence type="ECO:0000313" key="2">
    <source>
        <dbReference type="Proteomes" id="UP000669179"/>
    </source>
</evidence>
<dbReference type="Pfam" id="PF02575">
    <property type="entry name" value="YbaB_DNA_bd"/>
    <property type="match status" value="1"/>
</dbReference>
<protein>
    <submittedName>
        <fullName evidence="1">YbaB/EbfC family nucleoid-associated protein</fullName>
    </submittedName>
</protein>
<evidence type="ECO:0000313" key="1">
    <source>
        <dbReference type="EMBL" id="MBO2446087.1"/>
    </source>
</evidence>
<sequence length="134" mass="14521">MSYELAADDLDKLLGDTLRAATAAHPGAEARADVRAEGYDEERLVKAVVSAGGRIENVEISQRALRLGSHEIADRAVTAINDALDRLAKAAVENPSPSAEALAELSQRLQQTQDMSVQQLRAYTRSLQDLMNSF</sequence>
<dbReference type="GO" id="GO:0003677">
    <property type="term" value="F:DNA binding"/>
    <property type="evidence" value="ECO:0007669"/>
    <property type="project" value="InterPro"/>
</dbReference>
<organism evidence="1 2">
    <name type="scientific">Actinomadura barringtoniae</name>
    <dbReference type="NCBI Taxonomy" id="1427535"/>
    <lineage>
        <taxon>Bacteria</taxon>
        <taxon>Bacillati</taxon>
        <taxon>Actinomycetota</taxon>
        <taxon>Actinomycetes</taxon>
        <taxon>Streptosporangiales</taxon>
        <taxon>Thermomonosporaceae</taxon>
        <taxon>Actinomadura</taxon>
    </lineage>
</organism>
<reference evidence="1" key="1">
    <citation type="submission" date="2021-03" db="EMBL/GenBank/DDBJ databases">
        <authorList>
            <person name="Kanchanasin P."/>
            <person name="Saeng-In P."/>
            <person name="Phongsopitanun W."/>
            <person name="Yuki M."/>
            <person name="Kudo T."/>
            <person name="Ohkuma M."/>
            <person name="Tanasupawat S."/>
        </authorList>
    </citation>
    <scope>NUCLEOTIDE SEQUENCE</scope>
    <source>
        <strain evidence="1">GKU 128</strain>
    </source>
</reference>
<dbReference type="InterPro" id="IPR004401">
    <property type="entry name" value="YbaB/EbfC"/>
</dbReference>
<dbReference type="Proteomes" id="UP000669179">
    <property type="component" value="Unassembled WGS sequence"/>
</dbReference>
<proteinExistence type="predicted"/>
<keyword evidence="2" id="KW-1185">Reference proteome</keyword>
<dbReference type="Gene3D" id="3.30.1310.10">
    <property type="entry name" value="Nucleoid-associated protein YbaB-like domain"/>
    <property type="match status" value="1"/>
</dbReference>
<comment type="caution">
    <text evidence="1">The sequence shown here is derived from an EMBL/GenBank/DDBJ whole genome shotgun (WGS) entry which is preliminary data.</text>
</comment>
<dbReference type="InterPro" id="IPR036894">
    <property type="entry name" value="YbaB-like_sf"/>
</dbReference>
<dbReference type="AlphaFoldDB" id="A0A939P6V8"/>
<gene>
    <name evidence="1" type="ORF">J4573_03230</name>
</gene>
<dbReference type="RefSeq" id="WP_208253655.1">
    <property type="nucleotide sequence ID" value="NZ_JAGEOJ010000001.1"/>
</dbReference>
<dbReference type="EMBL" id="JAGEOJ010000001">
    <property type="protein sequence ID" value="MBO2446087.1"/>
    <property type="molecule type" value="Genomic_DNA"/>
</dbReference>
<accession>A0A939P6V8</accession>